<protein>
    <submittedName>
        <fullName evidence="2">Ubiquitin recognition factor in ER-associated degradation protein 1 (Trinotate prediction)</fullName>
    </submittedName>
</protein>
<dbReference type="EMBL" id="GHBP01004972">
    <property type="protein sequence ID" value="NDJ93772.1"/>
    <property type="molecule type" value="Transcribed_RNA"/>
</dbReference>
<feature type="region of interest" description="Disordered" evidence="1">
    <location>
        <begin position="1"/>
        <end position="37"/>
    </location>
</feature>
<evidence type="ECO:0000256" key="1">
    <source>
        <dbReference type="SAM" id="MobiDB-lite"/>
    </source>
</evidence>
<name>A0A6G3MIA6_HENSL</name>
<dbReference type="AlphaFoldDB" id="A0A6G3MIA6"/>
<evidence type="ECO:0000313" key="2">
    <source>
        <dbReference type="EMBL" id="NDJ93772.1"/>
    </source>
</evidence>
<proteinExistence type="predicted"/>
<organism evidence="2">
    <name type="scientific">Henneguya salminicola</name>
    <name type="common">Myxosporean</name>
    <dbReference type="NCBI Taxonomy" id="69463"/>
    <lineage>
        <taxon>Eukaryota</taxon>
        <taxon>Metazoa</taxon>
        <taxon>Cnidaria</taxon>
        <taxon>Myxozoa</taxon>
        <taxon>Myxosporea</taxon>
        <taxon>Bivalvulida</taxon>
        <taxon>Platysporina</taxon>
        <taxon>Myxobolidae</taxon>
        <taxon>Henneguya</taxon>
    </lineage>
</organism>
<accession>A0A6G3MIA6</accession>
<feature type="compositionally biased region" description="Basic and acidic residues" evidence="1">
    <location>
        <begin position="1"/>
        <end position="21"/>
    </location>
</feature>
<feature type="compositionally biased region" description="Polar residues" evidence="1">
    <location>
        <begin position="22"/>
        <end position="32"/>
    </location>
</feature>
<sequence length="106" mass="12195">MLQESSEKTQERVQEAMDKLNETNFKPFQGENTRIDGRKKGMAQIVIKPNDDQKGRGIPDYTFEIGTLKFIRKIPNESELNLNLDDTKFVPFSGTSHSLKNKSNKY</sequence>
<reference evidence="2" key="1">
    <citation type="submission" date="2018-11" db="EMBL/GenBank/DDBJ databases">
        <title>Henneguya salminicola genome and transcriptome.</title>
        <authorList>
            <person name="Yahalomi D."/>
            <person name="Atkinson S.D."/>
            <person name="Neuhof M."/>
            <person name="Chang E.S."/>
            <person name="Philippe H."/>
            <person name="Cartwright P."/>
            <person name="Bartholomew J.L."/>
            <person name="Huchon D."/>
        </authorList>
    </citation>
    <scope>NUCLEOTIDE SEQUENCE</scope>
    <source>
        <strain evidence="2">Hz1</strain>
        <tissue evidence="2">Whole</tissue>
    </source>
</reference>